<dbReference type="EMBL" id="FQUS01000004">
    <property type="protein sequence ID" value="SHE95345.1"/>
    <property type="molecule type" value="Genomic_DNA"/>
</dbReference>
<dbReference type="STRING" id="1194090.SAMN05443144_104179"/>
<dbReference type="Proteomes" id="UP000184041">
    <property type="component" value="Unassembled WGS sequence"/>
</dbReference>
<accession>A0A1M4XPF9</accession>
<gene>
    <name evidence="1" type="ORF">SAMN05443144_104179</name>
</gene>
<keyword evidence="2" id="KW-1185">Reference proteome</keyword>
<evidence type="ECO:0000313" key="2">
    <source>
        <dbReference type="Proteomes" id="UP000184041"/>
    </source>
</evidence>
<organism evidence="1 2">
    <name type="scientific">Fodinibius roseus</name>
    <dbReference type="NCBI Taxonomy" id="1194090"/>
    <lineage>
        <taxon>Bacteria</taxon>
        <taxon>Pseudomonadati</taxon>
        <taxon>Balneolota</taxon>
        <taxon>Balneolia</taxon>
        <taxon>Balneolales</taxon>
        <taxon>Balneolaceae</taxon>
        <taxon>Fodinibius</taxon>
    </lineage>
</organism>
<sequence length="44" mass="4871">MWLLFVESLCLPSTDSSFESGFAGHLDAQFTVQKTSDSNVQVFT</sequence>
<evidence type="ECO:0000313" key="1">
    <source>
        <dbReference type="EMBL" id="SHE95345.1"/>
    </source>
</evidence>
<dbReference type="AlphaFoldDB" id="A0A1M4XPF9"/>
<name>A0A1M4XPF9_9BACT</name>
<proteinExistence type="predicted"/>
<reference evidence="1 2" key="1">
    <citation type="submission" date="2016-11" db="EMBL/GenBank/DDBJ databases">
        <authorList>
            <person name="Jaros S."/>
            <person name="Januszkiewicz K."/>
            <person name="Wedrychowicz H."/>
        </authorList>
    </citation>
    <scope>NUCLEOTIDE SEQUENCE [LARGE SCALE GENOMIC DNA]</scope>
    <source>
        <strain evidence="1 2">DSM 21986</strain>
    </source>
</reference>
<protein>
    <submittedName>
        <fullName evidence="1">Uncharacterized protein</fullName>
    </submittedName>
</protein>